<protein>
    <submittedName>
        <fullName evidence="1">Uncharacterized protein</fullName>
    </submittedName>
</protein>
<gene>
    <name evidence="1" type="ORF">M9H77_06620</name>
</gene>
<dbReference type="EMBL" id="CM044702">
    <property type="protein sequence ID" value="KAI5675670.1"/>
    <property type="molecule type" value="Genomic_DNA"/>
</dbReference>
<reference evidence="2" key="1">
    <citation type="journal article" date="2023" name="Nat. Plants">
        <title>Single-cell RNA sequencing provides a high-resolution roadmap for understanding the multicellular compartmentation of specialized metabolism.</title>
        <authorList>
            <person name="Sun S."/>
            <person name="Shen X."/>
            <person name="Li Y."/>
            <person name="Li Y."/>
            <person name="Wang S."/>
            <person name="Li R."/>
            <person name="Zhang H."/>
            <person name="Shen G."/>
            <person name="Guo B."/>
            <person name="Wei J."/>
            <person name="Xu J."/>
            <person name="St-Pierre B."/>
            <person name="Chen S."/>
            <person name="Sun C."/>
        </authorList>
    </citation>
    <scope>NUCLEOTIDE SEQUENCE [LARGE SCALE GENOMIC DNA]</scope>
</reference>
<sequence>MGVCNRALVWCLAVVDYEMPELVFDDLVLGSGPCSWSPICGIACFFKFGREAALMCLDSLRLPSCARNPHTYSLVPRGMQTPYSAAFDLVARLGYYFTLLIGEYKDGGELIDEFSTIRRRISGDEDGTVEVQGDNNCFIHLRGRV</sequence>
<organism evidence="1 2">
    <name type="scientific">Catharanthus roseus</name>
    <name type="common">Madagascar periwinkle</name>
    <name type="synonym">Vinca rosea</name>
    <dbReference type="NCBI Taxonomy" id="4058"/>
    <lineage>
        <taxon>Eukaryota</taxon>
        <taxon>Viridiplantae</taxon>
        <taxon>Streptophyta</taxon>
        <taxon>Embryophyta</taxon>
        <taxon>Tracheophyta</taxon>
        <taxon>Spermatophyta</taxon>
        <taxon>Magnoliopsida</taxon>
        <taxon>eudicotyledons</taxon>
        <taxon>Gunneridae</taxon>
        <taxon>Pentapetalae</taxon>
        <taxon>asterids</taxon>
        <taxon>lamiids</taxon>
        <taxon>Gentianales</taxon>
        <taxon>Apocynaceae</taxon>
        <taxon>Rauvolfioideae</taxon>
        <taxon>Vinceae</taxon>
        <taxon>Catharanthinae</taxon>
        <taxon>Catharanthus</taxon>
    </lineage>
</organism>
<name>A0ACC0BSL9_CATRO</name>
<proteinExistence type="predicted"/>
<evidence type="ECO:0000313" key="1">
    <source>
        <dbReference type="EMBL" id="KAI5675670.1"/>
    </source>
</evidence>
<accession>A0ACC0BSL9</accession>
<evidence type="ECO:0000313" key="2">
    <source>
        <dbReference type="Proteomes" id="UP001060085"/>
    </source>
</evidence>
<comment type="caution">
    <text evidence="1">The sequence shown here is derived from an EMBL/GenBank/DDBJ whole genome shotgun (WGS) entry which is preliminary data.</text>
</comment>
<dbReference type="Proteomes" id="UP001060085">
    <property type="component" value="Linkage Group LG02"/>
</dbReference>
<keyword evidence="2" id="KW-1185">Reference proteome</keyword>